<gene>
    <name evidence="2" type="ORF">ACERK3_15665</name>
</gene>
<dbReference type="RefSeq" id="WP_425346647.1">
    <property type="nucleotide sequence ID" value="NZ_JBGUBD010000011.1"/>
</dbReference>
<keyword evidence="1" id="KW-1133">Transmembrane helix</keyword>
<feature type="transmembrane region" description="Helical" evidence="1">
    <location>
        <begin position="41"/>
        <end position="61"/>
    </location>
</feature>
<name>A0ABV4UAU1_9BACT</name>
<dbReference type="EMBL" id="JBGUBD010000011">
    <property type="protein sequence ID" value="MFA9479724.1"/>
    <property type="molecule type" value="Genomic_DNA"/>
</dbReference>
<dbReference type="Proteomes" id="UP001575105">
    <property type="component" value="Unassembled WGS sequence"/>
</dbReference>
<proteinExistence type="predicted"/>
<protein>
    <recommendedName>
        <fullName evidence="4">Major facilitator superfamily (MFS) profile domain-containing protein</fullName>
    </recommendedName>
</protein>
<keyword evidence="3" id="KW-1185">Reference proteome</keyword>
<evidence type="ECO:0000256" key="1">
    <source>
        <dbReference type="SAM" id="Phobius"/>
    </source>
</evidence>
<evidence type="ECO:0000313" key="3">
    <source>
        <dbReference type="Proteomes" id="UP001575105"/>
    </source>
</evidence>
<keyword evidence="1" id="KW-0812">Transmembrane</keyword>
<evidence type="ECO:0000313" key="2">
    <source>
        <dbReference type="EMBL" id="MFA9479724.1"/>
    </source>
</evidence>
<evidence type="ECO:0008006" key="4">
    <source>
        <dbReference type="Google" id="ProtNLM"/>
    </source>
</evidence>
<organism evidence="2 3">
    <name type="scientific">Natronomicrosphaera hydrolytica</name>
    <dbReference type="NCBI Taxonomy" id="3242702"/>
    <lineage>
        <taxon>Bacteria</taxon>
        <taxon>Pseudomonadati</taxon>
        <taxon>Planctomycetota</taxon>
        <taxon>Phycisphaerae</taxon>
        <taxon>Phycisphaerales</taxon>
        <taxon>Phycisphaeraceae</taxon>
        <taxon>Natronomicrosphaera</taxon>
    </lineage>
</organism>
<accession>A0ABV4UAU1</accession>
<comment type="caution">
    <text evidence="2">The sequence shown here is derived from an EMBL/GenBank/DDBJ whole genome shotgun (WGS) entry which is preliminary data.</text>
</comment>
<sequence>MKACAILSCVFGLMGIFVFGIPLGMAAIVLGVIGGVGGYSYAWAGMTLGIVNVLYVSYWLLRMMGEI</sequence>
<keyword evidence="1" id="KW-0472">Membrane</keyword>
<reference evidence="2 3" key="1">
    <citation type="submission" date="2024-08" db="EMBL/GenBank/DDBJ databases">
        <title>Whole-genome sequencing of halo(alkali)philic microorganisms from hypersaline lakes.</title>
        <authorList>
            <person name="Sorokin D.Y."/>
            <person name="Merkel A.Y."/>
            <person name="Messina E."/>
            <person name="Yakimov M."/>
        </authorList>
    </citation>
    <scope>NUCLEOTIDE SEQUENCE [LARGE SCALE GENOMIC DNA]</scope>
    <source>
        <strain evidence="2 3">AB-hyl4</strain>
    </source>
</reference>